<reference evidence="8 9" key="1">
    <citation type="submission" date="2019-03" db="EMBL/GenBank/DDBJ databases">
        <title>Draft genome of Gammaproteobacteria bacterium LSUCC0057, a member of the SAR92 clade.</title>
        <authorList>
            <person name="Lanclos V.C."/>
            <person name="Doiron C."/>
            <person name="Henson M.W."/>
            <person name="Thrash J.C."/>
        </authorList>
    </citation>
    <scope>NUCLEOTIDE SEQUENCE [LARGE SCALE GENOMIC DNA]</scope>
    <source>
        <strain evidence="8 9">LSUCC0057</strain>
    </source>
</reference>
<keyword evidence="4 8" id="KW-0808">Transferase</keyword>
<dbReference type="EMBL" id="SPIA01000002">
    <property type="protein sequence ID" value="TFH68055.1"/>
    <property type="molecule type" value="Genomic_DNA"/>
</dbReference>
<dbReference type="AlphaFoldDB" id="A0A4Y8UGZ5"/>
<dbReference type="InterPro" id="IPR029063">
    <property type="entry name" value="SAM-dependent_MTases_sf"/>
</dbReference>
<keyword evidence="5" id="KW-0949">S-adenosyl-L-methionine</keyword>
<comment type="caution">
    <text evidence="8">The sequence shown here is derived from an EMBL/GenBank/DDBJ whole genome shotgun (WGS) entry which is preliminary data.</text>
</comment>
<dbReference type="InterPro" id="IPR002052">
    <property type="entry name" value="DNA_methylase_N6_adenine_CS"/>
</dbReference>
<dbReference type="Proteomes" id="UP000298133">
    <property type="component" value="Unassembled WGS sequence"/>
</dbReference>
<evidence type="ECO:0000259" key="7">
    <source>
        <dbReference type="Pfam" id="PF08468"/>
    </source>
</evidence>
<keyword evidence="2" id="KW-0698">rRNA processing</keyword>
<proteinExistence type="predicted"/>
<dbReference type="Gene3D" id="3.40.50.150">
    <property type="entry name" value="Vaccinia Virus protein VP39"/>
    <property type="match status" value="2"/>
</dbReference>
<dbReference type="PROSITE" id="PS00092">
    <property type="entry name" value="N6_MTASE"/>
    <property type="match status" value="1"/>
</dbReference>
<dbReference type="PANTHER" id="PTHR47816">
    <property type="entry name" value="RIBOSOMAL RNA SMALL SUBUNIT METHYLTRANSFERASE C"/>
    <property type="match status" value="1"/>
</dbReference>
<dbReference type="OrthoDB" id="29650at2"/>
<protein>
    <submittedName>
        <fullName evidence="8">Methyltransferase domain-containing protein</fullName>
    </submittedName>
</protein>
<feature type="domain" description="Methyltransferase small" evidence="6">
    <location>
        <begin position="178"/>
        <end position="349"/>
    </location>
</feature>
<dbReference type="SUPFAM" id="SSF53335">
    <property type="entry name" value="S-adenosyl-L-methionine-dependent methyltransferases"/>
    <property type="match status" value="1"/>
</dbReference>
<keyword evidence="3 8" id="KW-0489">Methyltransferase</keyword>
<dbReference type="GO" id="GO:0003676">
    <property type="term" value="F:nucleic acid binding"/>
    <property type="evidence" value="ECO:0007669"/>
    <property type="project" value="InterPro"/>
</dbReference>
<evidence type="ECO:0000256" key="3">
    <source>
        <dbReference type="ARBA" id="ARBA00022603"/>
    </source>
</evidence>
<organism evidence="8 9">
    <name type="scientific">Gammaproteobacteria bacterium LSUCC0057</name>
    <dbReference type="NCBI Taxonomy" id="2559237"/>
    <lineage>
        <taxon>Bacteria</taxon>
        <taxon>Pseudomonadati</taxon>
        <taxon>Pseudomonadota</taxon>
        <taxon>Gammaproteobacteria</taxon>
        <taxon>Cellvibrionales</taxon>
        <taxon>Porticoccaceae</taxon>
        <taxon>SAR92 clade</taxon>
    </lineage>
</organism>
<sequence length="356" mass="37853">MATAARTGDPAVALLLPQCGAATLIAADEHWADAVWPSGAATVISNRCEIAAAAAAAGLQSYFNDFDFAALQGQQFDSALLRLPKERPLCHHLINQLYASLKPGALLWLCGAKNDGIKTGFARASERFGGAAAVASKLRKHGTLYLGAVAKGATATPPLDSQRYPELRPLPAAPQWQSKPGIFGWQKIDRGSELLLHSWQQLVNQSELTAPRRLLDLGCGYGYLGISAAQWLAGQRQPFELVLTDNNASALLACSANLQQLATAASSAVVAADAGAGIAGQFELILCNPPFHQGFSVEASLTTKFLTATEQLLQPGGAALFVVNEFIALDNAAVPLHFTEVVRRDGFKVVLMQRRR</sequence>
<evidence type="ECO:0000313" key="9">
    <source>
        <dbReference type="Proteomes" id="UP000298133"/>
    </source>
</evidence>
<dbReference type="PANTHER" id="PTHR47816:SF4">
    <property type="entry name" value="RIBOSOMAL RNA SMALL SUBUNIT METHYLTRANSFERASE C"/>
    <property type="match status" value="1"/>
</dbReference>
<dbReference type="Pfam" id="PF05175">
    <property type="entry name" value="MTS"/>
    <property type="match status" value="1"/>
</dbReference>
<evidence type="ECO:0000259" key="6">
    <source>
        <dbReference type="Pfam" id="PF05175"/>
    </source>
</evidence>
<dbReference type="Pfam" id="PF08468">
    <property type="entry name" value="MTS_N"/>
    <property type="match status" value="1"/>
</dbReference>
<gene>
    <name evidence="8" type="ORF">E3W66_07365</name>
</gene>
<dbReference type="InterPro" id="IPR046977">
    <property type="entry name" value="RsmC/RlmG"/>
</dbReference>
<evidence type="ECO:0000313" key="8">
    <source>
        <dbReference type="EMBL" id="TFH68055.1"/>
    </source>
</evidence>
<keyword evidence="1" id="KW-0963">Cytoplasm</keyword>
<feature type="domain" description="Methyltransferase small N-terminal" evidence="7">
    <location>
        <begin position="64"/>
        <end position="119"/>
    </location>
</feature>
<name>A0A4Y8UGZ5_9GAMM</name>
<dbReference type="InterPro" id="IPR007848">
    <property type="entry name" value="Small_mtfrase_dom"/>
</dbReference>
<dbReference type="CDD" id="cd02440">
    <property type="entry name" value="AdoMet_MTases"/>
    <property type="match status" value="1"/>
</dbReference>
<keyword evidence="9" id="KW-1185">Reference proteome</keyword>
<accession>A0A4Y8UGZ5</accession>
<evidence type="ECO:0000256" key="4">
    <source>
        <dbReference type="ARBA" id="ARBA00022679"/>
    </source>
</evidence>
<dbReference type="GO" id="GO:0008990">
    <property type="term" value="F:rRNA (guanine-N2-)-methyltransferase activity"/>
    <property type="evidence" value="ECO:0007669"/>
    <property type="project" value="InterPro"/>
</dbReference>
<evidence type="ECO:0000256" key="1">
    <source>
        <dbReference type="ARBA" id="ARBA00022490"/>
    </source>
</evidence>
<dbReference type="InterPro" id="IPR013675">
    <property type="entry name" value="Mtase_sm_N"/>
</dbReference>
<evidence type="ECO:0000256" key="2">
    <source>
        <dbReference type="ARBA" id="ARBA00022552"/>
    </source>
</evidence>
<evidence type="ECO:0000256" key="5">
    <source>
        <dbReference type="ARBA" id="ARBA00022691"/>
    </source>
</evidence>